<proteinExistence type="predicted"/>
<sequence>MGSYFKRSSSSYGKMVKTSNDKKECVPGRGLVDIVLSWSIADILNQHLYQNQVDETNRVDPDTCDKCNSDTLSTFDNVVSSSYRDLNESQRDAVLSCISLVKCHHQNNVVLIWGPPGTGKTTTTSLMLYSLLKCKCRTLTCAPTNVAVVEVAKRLLKLVKEEALRKCYGLGDVVFFGNAGKMKVSDDHKELQDVFLDHRVRTLRKCMGGWTNNLKSMTSFLEDPRKFYEVYLKTYILGKEAEAIKRKAAAAIKRKQEKVVRSQNNLVLENESAKSLPPWTFEEFVSKRFRSMQEQLTSSLMNMSKHLPTSIISKKFVKNMFRACDLLNSLVAFLGVESDGINDVFDISKDNESGFGYYSKWRLEIKECLNVLKLLPESFSVLESGTLREFCLSNACLICERAVFGRSLFERLVKLGHRKHLLNVQHRMHPCISLFPNIEFYGSEIVNAKSVKDISYNRRFLRERMYDSYSFIDVPMGREEFGDKHSSRRNLVEALPLDIGKRNNFT</sequence>
<organism evidence="2 3">
    <name type="scientific">Lupinus luteus</name>
    <name type="common">European yellow lupine</name>
    <dbReference type="NCBI Taxonomy" id="3873"/>
    <lineage>
        <taxon>Eukaryota</taxon>
        <taxon>Viridiplantae</taxon>
        <taxon>Streptophyta</taxon>
        <taxon>Embryophyta</taxon>
        <taxon>Tracheophyta</taxon>
        <taxon>Spermatophyta</taxon>
        <taxon>Magnoliopsida</taxon>
        <taxon>eudicotyledons</taxon>
        <taxon>Gunneridae</taxon>
        <taxon>Pentapetalae</taxon>
        <taxon>rosids</taxon>
        <taxon>fabids</taxon>
        <taxon>Fabales</taxon>
        <taxon>Fabaceae</taxon>
        <taxon>Papilionoideae</taxon>
        <taxon>50 kb inversion clade</taxon>
        <taxon>genistoids sensu lato</taxon>
        <taxon>core genistoids</taxon>
        <taxon>Genisteae</taxon>
        <taxon>Lupinus</taxon>
    </lineage>
</organism>
<dbReference type="EMBL" id="CAXHTB010000026">
    <property type="protein sequence ID" value="CAL0335332.1"/>
    <property type="molecule type" value="Genomic_DNA"/>
</dbReference>
<dbReference type="AlphaFoldDB" id="A0AAV1YMS4"/>
<feature type="domain" description="AAA+ ATPase" evidence="1">
    <location>
        <begin position="106"/>
        <end position="265"/>
    </location>
</feature>
<dbReference type="GO" id="GO:0004386">
    <property type="term" value="F:helicase activity"/>
    <property type="evidence" value="ECO:0007669"/>
    <property type="project" value="InterPro"/>
</dbReference>
<dbReference type="Pfam" id="PF13086">
    <property type="entry name" value="AAA_11"/>
    <property type="match status" value="1"/>
</dbReference>
<evidence type="ECO:0000313" key="3">
    <source>
        <dbReference type="Proteomes" id="UP001497480"/>
    </source>
</evidence>
<protein>
    <recommendedName>
        <fullName evidence="1">AAA+ ATPase domain-containing protein</fullName>
    </recommendedName>
</protein>
<dbReference type="InterPro" id="IPR027417">
    <property type="entry name" value="P-loop_NTPase"/>
</dbReference>
<comment type="caution">
    <text evidence="2">The sequence shown here is derived from an EMBL/GenBank/DDBJ whole genome shotgun (WGS) entry which is preliminary data.</text>
</comment>
<dbReference type="InterPro" id="IPR041679">
    <property type="entry name" value="DNA2/NAM7-like_C"/>
</dbReference>
<evidence type="ECO:0000259" key="1">
    <source>
        <dbReference type="SMART" id="SM00382"/>
    </source>
</evidence>
<accession>A0AAV1YMS4</accession>
<dbReference type="InterPro" id="IPR003593">
    <property type="entry name" value="AAA+_ATPase"/>
</dbReference>
<dbReference type="PANTHER" id="PTHR10887:SF522">
    <property type="entry name" value="P-LOOP CONTAINING NUCLEOSIDE TRIPHOSPHATE HYDROLASES SUPERFAMILY PROTEIN"/>
    <property type="match status" value="1"/>
</dbReference>
<dbReference type="Gene3D" id="3.40.50.300">
    <property type="entry name" value="P-loop containing nucleotide triphosphate hydrolases"/>
    <property type="match status" value="2"/>
</dbReference>
<name>A0AAV1YMS4_LUPLU</name>
<dbReference type="SMART" id="SM00382">
    <property type="entry name" value="AAA"/>
    <property type="match status" value="1"/>
</dbReference>
<reference evidence="2 3" key="1">
    <citation type="submission" date="2024-03" db="EMBL/GenBank/DDBJ databases">
        <authorList>
            <person name="Martinez-Hernandez J."/>
        </authorList>
    </citation>
    <scope>NUCLEOTIDE SEQUENCE [LARGE SCALE GENOMIC DNA]</scope>
</reference>
<dbReference type="PANTHER" id="PTHR10887">
    <property type="entry name" value="DNA2/NAM7 HELICASE FAMILY"/>
    <property type="match status" value="1"/>
</dbReference>
<dbReference type="InterPro" id="IPR041677">
    <property type="entry name" value="DNA2/NAM7_AAA_11"/>
</dbReference>
<dbReference type="SUPFAM" id="SSF52540">
    <property type="entry name" value="P-loop containing nucleoside triphosphate hydrolases"/>
    <property type="match status" value="1"/>
</dbReference>
<dbReference type="Proteomes" id="UP001497480">
    <property type="component" value="Unassembled WGS sequence"/>
</dbReference>
<keyword evidence="3" id="KW-1185">Reference proteome</keyword>
<dbReference type="Pfam" id="PF13087">
    <property type="entry name" value="AAA_12"/>
    <property type="match status" value="1"/>
</dbReference>
<dbReference type="InterPro" id="IPR045055">
    <property type="entry name" value="DNA2/NAM7-like"/>
</dbReference>
<evidence type="ECO:0000313" key="2">
    <source>
        <dbReference type="EMBL" id="CAL0335332.1"/>
    </source>
</evidence>
<gene>
    <name evidence="2" type="ORF">LLUT_LOCUS36392</name>
</gene>